<accession>A0ABD0JNU8</accession>
<reference evidence="1 2" key="1">
    <citation type="journal article" date="2023" name="Sci. Data">
        <title>Genome assembly of the Korean intertidal mud-creeper Batillaria attramentaria.</title>
        <authorList>
            <person name="Patra A.K."/>
            <person name="Ho P.T."/>
            <person name="Jun S."/>
            <person name="Lee S.J."/>
            <person name="Kim Y."/>
            <person name="Won Y.J."/>
        </authorList>
    </citation>
    <scope>NUCLEOTIDE SEQUENCE [LARGE SCALE GENOMIC DNA]</scope>
    <source>
        <strain evidence="1">Wonlab-2016</strain>
    </source>
</reference>
<dbReference type="AlphaFoldDB" id="A0ABD0JNU8"/>
<dbReference type="Proteomes" id="UP001519460">
    <property type="component" value="Unassembled WGS sequence"/>
</dbReference>
<evidence type="ECO:0000313" key="2">
    <source>
        <dbReference type="Proteomes" id="UP001519460"/>
    </source>
</evidence>
<feature type="non-terminal residue" evidence="1">
    <location>
        <position position="62"/>
    </location>
</feature>
<gene>
    <name evidence="1" type="ORF">BaRGS_00032443</name>
</gene>
<evidence type="ECO:0000313" key="1">
    <source>
        <dbReference type="EMBL" id="KAK7476325.1"/>
    </source>
</evidence>
<comment type="caution">
    <text evidence="1">The sequence shown here is derived from an EMBL/GenBank/DDBJ whole genome shotgun (WGS) entry which is preliminary data.</text>
</comment>
<organism evidence="1 2">
    <name type="scientific">Batillaria attramentaria</name>
    <dbReference type="NCBI Taxonomy" id="370345"/>
    <lineage>
        <taxon>Eukaryota</taxon>
        <taxon>Metazoa</taxon>
        <taxon>Spiralia</taxon>
        <taxon>Lophotrochozoa</taxon>
        <taxon>Mollusca</taxon>
        <taxon>Gastropoda</taxon>
        <taxon>Caenogastropoda</taxon>
        <taxon>Sorbeoconcha</taxon>
        <taxon>Cerithioidea</taxon>
        <taxon>Batillariidae</taxon>
        <taxon>Batillaria</taxon>
    </lineage>
</organism>
<dbReference type="EMBL" id="JACVVK020000379">
    <property type="protein sequence ID" value="KAK7476325.1"/>
    <property type="molecule type" value="Genomic_DNA"/>
</dbReference>
<sequence length="62" mass="6869">MNSESVNGREIAQCQVILWSFGEDVDRGKLWPLSQAPLFISETPRDVHAVVSRTVKASIAVE</sequence>
<protein>
    <submittedName>
        <fullName evidence="1">Uncharacterized protein</fullName>
    </submittedName>
</protein>
<keyword evidence="2" id="KW-1185">Reference proteome</keyword>
<proteinExistence type="predicted"/>
<name>A0ABD0JNU8_9CAEN</name>